<dbReference type="InterPro" id="IPR053209">
    <property type="entry name" value="Gramillin-biosynth_MTr"/>
</dbReference>
<dbReference type="CDD" id="cd20071">
    <property type="entry name" value="SET_SMYD"/>
    <property type="match status" value="1"/>
</dbReference>
<dbReference type="PANTHER" id="PTHR47643:SF2">
    <property type="entry name" value="TPR DOMAIN PROTEIN (AFU_ORTHOLOGUE AFUA_5G12710)"/>
    <property type="match status" value="1"/>
</dbReference>
<evidence type="ECO:0000313" key="2">
    <source>
        <dbReference type="EMBL" id="PVI03785.1"/>
    </source>
</evidence>
<dbReference type="PANTHER" id="PTHR47643">
    <property type="entry name" value="TPR DOMAIN PROTEIN (AFU_ORTHOLOGUE AFUA_5G12710)"/>
    <property type="match status" value="1"/>
</dbReference>
<dbReference type="SUPFAM" id="SSF82199">
    <property type="entry name" value="SET domain"/>
    <property type="match status" value="1"/>
</dbReference>
<gene>
    <name evidence="2" type="ORF">DM02DRAFT_519956</name>
</gene>
<protein>
    <submittedName>
        <fullName evidence="2">SET domain-containing protein</fullName>
    </submittedName>
</protein>
<evidence type="ECO:0000259" key="1">
    <source>
        <dbReference type="PROSITE" id="PS50280"/>
    </source>
</evidence>
<name>A0A2V1E2W6_9PLEO</name>
<sequence length="642" mass="72230">IQLKQIAVNKRNPGSVAFFRTVAVPYVYSSTVTIVEDEDGDVAKLTVGNLEDSPVDPILTEGSIIAIKQPCWSRLGDSDYHIRVDHPSDLVILRPEDALVPKAWRRKEQIEAFKDAAQLKKEGDMMFLKKKFRRALDLYNQGLSVLSKTSEPSAEIDLYRKRCGVNIVLLRLDDAANDLSKAISVYAKSSSDLSSSQLTNIPTIHSWLHDGSNQDPLDIASRIPRALKELAARIKFDLGIQQPSAVYNIPLISSYVGPLSLHVDVANYTCDTEVKTTATQGRGLYAKRAFQAGELVSVEKAFVLPGLQDETAAPRPGAWLFKELVQKLRWNPSLRKEFFSLDDGGYWKECGWEVADDEDVPVDVFRVEFIRRYNSFSAPTRSADLINQPPNANPELRNGFWIHSSYSNHSCLPNAVRTFMGDIRFMRAVRNIAPGEEITTQYISPDIDYDARQEKFRSTWGFECTCELCEVESKLSKDTKQERLRHFEELRGMVMKLGEKGTTVTAIKKIARGVRELEALYTPNGEEETDPYAKLPRLALVHPTLFLTEAWRGVKNHDRMMDSALKLLRNFGIFVDTDGGELMVVGNAGMINIETVRALKYMSEGYGHRQETGLQGQALGLARSWYLTITGAEQGFDDFMKL</sequence>
<dbReference type="InterPro" id="IPR046341">
    <property type="entry name" value="SET_dom_sf"/>
</dbReference>
<dbReference type="InterPro" id="IPR011990">
    <property type="entry name" value="TPR-like_helical_dom_sf"/>
</dbReference>
<dbReference type="EMBL" id="KZ805327">
    <property type="protein sequence ID" value="PVI03785.1"/>
    <property type="molecule type" value="Genomic_DNA"/>
</dbReference>
<proteinExistence type="predicted"/>
<accession>A0A2V1E2W6</accession>
<feature type="non-terminal residue" evidence="2">
    <location>
        <position position="1"/>
    </location>
</feature>
<dbReference type="AlphaFoldDB" id="A0A2V1E2W6"/>
<dbReference type="PROSITE" id="PS50280">
    <property type="entry name" value="SET"/>
    <property type="match status" value="1"/>
</dbReference>
<reference evidence="2 3" key="1">
    <citation type="journal article" date="2018" name="Sci. Rep.">
        <title>Comparative genomics provides insights into the lifestyle and reveals functional heterogeneity of dark septate endophytic fungi.</title>
        <authorList>
            <person name="Knapp D.G."/>
            <person name="Nemeth J.B."/>
            <person name="Barry K."/>
            <person name="Hainaut M."/>
            <person name="Henrissat B."/>
            <person name="Johnson J."/>
            <person name="Kuo A."/>
            <person name="Lim J.H.P."/>
            <person name="Lipzen A."/>
            <person name="Nolan M."/>
            <person name="Ohm R.A."/>
            <person name="Tamas L."/>
            <person name="Grigoriev I.V."/>
            <person name="Spatafora J.W."/>
            <person name="Nagy L.G."/>
            <person name="Kovacs G.M."/>
        </authorList>
    </citation>
    <scope>NUCLEOTIDE SEQUENCE [LARGE SCALE GENOMIC DNA]</scope>
    <source>
        <strain evidence="2 3">DSE2036</strain>
    </source>
</reference>
<keyword evidence="3" id="KW-1185">Reference proteome</keyword>
<dbReference type="Gene3D" id="1.25.40.10">
    <property type="entry name" value="Tetratricopeptide repeat domain"/>
    <property type="match status" value="1"/>
</dbReference>
<dbReference type="Pfam" id="PF00856">
    <property type="entry name" value="SET"/>
    <property type="match status" value="1"/>
</dbReference>
<dbReference type="OrthoDB" id="438641at2759"/>
<dbReference type="STRING" id="97972.A0A2V1E2W6"/>
<dbReference type="Proteomes" id="UP000244855">
    <property type="component" value="Unassembled WGS sequence"/>
</dbReference>
<evidence type="ECO:0000313" key="3">
    <source>
        <dbReference type="Proteomes" id="UP000244855"/>
    </source>
</evidence>
<dbReference type="Gene3D" id="2.170.270.10">
    <property type="entry name" value="SET domain"/>
    <property type="match status" value="1"/>
</dbReference>
<feature type="domain" description="SET" evidence="1">
    <location>
        <begin position="270"/>
        <end position="443"/>
    </location>
</feature>
<dbReference type="InterPro" id="IPR001214">
    <property type="entry name" value="SET_dom"/>
</dbReference>
<organism evidence="2 3">
    <name type="scientific">Periconia macrospinosa</name>
    <dbReference type="NCBI Taxonomy" id="97972"/>
    <lineage>
        <taxon>Eukaryota</taxon>
        <taxon>Fungi</taxon>
        <taxon>Dikarya</taxon>
        <taxon>Ascomycota</taxon>
        <taxon>Pezizomycotina</taxon>
        <taxon>Dothideomycetes</taxon>
        <taxon>Pleosporomycetidae</taxon>
        <taxon>Pleosporales</taxon>
        <taxon>Massarineae</taxon>
        <taxon>Periconiaceae</taxon>
        <taxon>Periconia</taxon>
    </lineage>
</organism>